<name>A0A2D2CXD7_METT3</name>
<accession>A0A2D2CXD7</accession>
<dbReference type="AlphaFoldDB" id="A0A2D2CXD7"/>
<keyword evidence="2" id="KW-1185">Reference proteome</keyword>
<evidence type="ECO:0008006" key="3">
    <source>
        <dbReference type="Google" id="ProtNLM"/>
    </source>
</evidence>
<organism evidence="1 2">
    <name type="scientific">Methylosinus trichosporium (strain ATCC 35070 / NCIMB 11131 / UNIQEM 75 / OB3b)</name>
    <dbReference type="NCBI Taxonomy" id="595536"/>
    <lineage>
        <taxon>Bacteria</taxon>
        <taxon>Pseudomonadati</taxon>
        <taxon>Pseudomonadota</taxon>
        <taxon>Alphaproteobacteria</taxon>
        <taxon>Hyphomicrobiales</taxon>
        <taxon>Methylocystaceae</taxon>
        <taxon>Methylosinus</taxon>
    </lineage>
</organism>
<dbReference type="KEGG" id="mtw:CQW49_05625"/>
<protein>
    <recommendedName>
        <fullName evidence="3">DUF2946 domain-containing protein</fullName>
    </recommendedName>
</protein>
<evidence type="ECO:0000313" key="2">
    <source>
        <dbReference type="Proteomes" id="UP000230709"/>
    </source>
</evidence>
<evidence type="ECO:0000313" key="1">
    <source>
        <dbReference type="EMBL" id="ATQ67430.1"/>
    </source>
</evidence>
<reference evidence="2" key="1">
    <citation type="submission" date="2017-10" db="EMBL/GenBank/DDBJ databases">
        <title>Completed PacBio SMRT sequence of Methylosinus trichosporium OB3b reveals presence of a third large plasmid.</title>
        <authorList>
            <person name="Charles T.C."/>
            <person name="Lynch M.D.J."/>
            <person name="Heil J.R."/>
            <person name="Cheng J."/>
        </authorList>
    </citation>
    <scope>NUCLEOTIDE SEQUENCE [LARGE SCALE GENOMIC DNA]</scope>
    <source>
        <strain evidence="2">OB3b</strain>
    </source>
</reference>
<proteinExistence type="predicted"/>
<gene>
    <name evidence="1" type="ORF">CQW49_05625</name>
</gene>
<sequence length="122" mass="13131">MAEMLRSLPFKRLAVALYALTVVVGAFGFAIHRAHGGAGVSIFADRADFCHDGEKAQGTAPTPFVVCCDACVSSAPPILPSIITHIVYRFEISTRFEFAARLGRDLDESPDNLRSRAPPVLA</sequence>
<dbReference type="EMBL" id="CP023737">
    <property type="protein sequence ID" value="ATQ67430.1"/>
    <property type="molecule type" value="Genomic_DNA"/>
</dbReference>
<dbReference type="Proteomes" id="UP000230709">
    <property type="component" value="Chromosome"/>
</dbReference>